<comment type="caution">
    <text evidence="1">The sequence shown here is derived from an EMBL/GenBank/DDBJ whole genome shotgun (WGS) entry which is preliminary data.</text>
</comment>
<gene>
    <name evidence="1" type="ORF">Y1Q_0005240</name>
</gene>
<organism evidence="1 2">
    <name type="scientific">Alligator mississippiensis</name>
    <name type="common">American alligator</name>
    <dbReference type="NCBI Taxonomy" id="8496"/>
    <lineage>
        <taxon>Eukaryota</taxon>
        <taxon>Metazoa</taxon>
        <taxon>Chordata</taxon>
        <taxon>Craniata</taxon>
        <taxon>Vertebrata</taxon>
        <taxon>Euteleostomi</taxon>
        <taxon>Archelosauria</taxon>
        <taxon>Archosauria</taxon>
        <taxon>Crocodylia</taxon>
        <taxon>Alligatoridae</taxon>
        <taxon>Alligatorinae</taxon>
        <taxon>Alligator</taxon>
    </lineage>
</organism>
<accession>A0A151MT58</accession>
<dbReference type="AlphaFoldDB" id="A0A151MT58"/>
<dbReference type="EMBL" id="AKHW03005127">
    <property type="protein sequence ID" value="KYO27679.1"/>
    <property type="molecule type" value="Genomic_DNA"/>
</dbReference>
<protein>
    <submittedName>
        <fullName evidence="1">Uncharacterized protein</fullName>
    </submittedName>
</protein>
<reference evidence="1 2" key="1">
    <citation type="journal article" date="2012" name="Genome Biol.">
        <title>Sequencing three crocodilian genomes to illuminate the evolution of archosaurs and amniotes.</title>
        <authorList>
            <person name="St John J.A."/>
            <person name="Braun E.L."/>
            <person name="Isberg S.R."/>
            <person name="Miles L.G."/>
            <person name="Chong A.Y."/>
            <person name="Gongora J."/>
            <person name="Dalzell P."/>
            <person name="Moran C."/>
            <person name="Bed'hom B."/>
            <person name="Abzhanov A."/>
            <person name="Burgess S.C."/>
            <person name="Cooksey A.M."/>
            <person name="Castoe T.A."/>
            <person name="Crawford N.G."/>
            <person name="Densmore L.D."/>
            <person name="Drew J.C."/>
            <person name="Edwards S.V."/>
            <person name="Faircloth B.C."/>
            <person name="Fujita M.K."/>
            <person name="Greenwold M.J."/>
            <person name="Hoffmann F.G."/>
            <person name="Howard J.M."/>
            <person name="Iguchi T."/>
            <person name="Janes D.E."/>
            <person name="Khan S.Y."/>
            <person name="Kohno S."/>
            <person name="de Koning A.J."/>
            <person name="Lance S.L."/>
            <person name="McCarthy F.M."/>
            <person name="McCormack J.E."/>
            <person name="Merchant M.E."/>
            <person name="Peterson D.G."/>
            <person name="Pollock D.D."/>
            <person name="Pourmand N."/>
            <person name="Raney B.J."/>
            <person name="Roessler K.A."/>
            <person name="Sanford J.R."/>
            <person name="Sawyer R.H."/>
            <person name="Schmidt C.J."/>
            <person name="Triplett E.W."/>
            <person name="Tuberville T.D."/>
            <person name="Venegas-Anaya M."/>
            <person name="Howard J.T."/>
            <person name="Jarvis E.D."/>
            <person name="Guillette L.J.Jr."/>
            <person name="Glenn T.C."/>
            <person name="Green R.E."/>
            <person name="Ray D.A."/>
        </authorList>
    </citation>
    <scope>NUCLEOTIDE SEQUENCE [LARGE SCALE GENOMIC DNA]</scope>
    <source>
        <strain evidence="1">KSC_2009_1</strain>
    </source>
</reference>
<sequence>MCTFMEMERGSQLFCSQHVLRVISLGIDSAVPQRNSTTLECTPCSYVIFQGDLDWTLLVILYQSVMAPQDVSRSFEIMLQGMRRKTDQLRLVLTG</sequence>
<proteinExistence type="predicted"/>
<evidence type="ECO:0000313" key="1">
    <source>
        <dbReference type="EMBL" id="KYO27679.1"/>
    </source>
</evidence>
<name>A0A151MT58_ALLMI</name>
<keyword evidence="2" id="KW-1185">Reference proteome</keyword>
<dbReference type="Proteomes" id="UP000050525">
    <property type="component" value="Unassembled WGS sequence"/>
</dbReference>
<evidence type="ECO:0000313" key="2">
    <source>
        <dbReference type="Proteomes" id="UP000050525"/>
    </source>
</evidence>